<evidence type="ECO:0000313" key="2">
    <source>
        <dbReference type="EMBL" id="AON97004.1"/>
    </source>
</evidence>
<name>A0A1C9EHN5_9CAUD</name>
<dbReference type="RefSeq" id="YP_009288117.1">
    <property type="nucleotide sequence ID" value="NC_031080.1"/>
</dbReference>
<keyword evidence="1" id="KW-0472">Membrane</keyword>
<keyword evidence="3" id="KW-1185">Reference proteome</keyword>
<evidence type="ECO:0000256" key="1">
    <source>
        <dbReference type="SAM" id="Phobius"/>
    </source>
</evidence>
<protein>
    <submittedName>
        <fullName evidence="2">Uncharacterized protein</fullName>
    </submittedName>
</protein>
<gene>
    <name evidence="2" type="ORF">SEA_TONENILI_286</name>
</gene>
<dbReference type="GeneID" id="29066685"/>
<sequence length="28" mass="2932">MDKTTIIAFAGIAIIIAVSVAVGRVMNR</sequence>
<keyword evidence="1" id="KW-0812">Transmembrane</keyword>
<dbReference type="EMBL" id="KX752698">
    <property type="protein sequence ID" value="AON97004.1"/>
    <property type="molecule type" value="Genomic_DNA"/>
</dbReference>
<dbReference type="KEGG" id="vg:29066685"/>
<accession>A0A1C9EHN5</accession>
<proteinExistence type="predicted"/>
<keyword evidence="1" id="KW-1133">Transmembrane helix</keyword>
<organism evidence="2 3">
    <name type="scientific">Mycobacterium phage Tonenili</name>
    <dbReference type="NCBI Taxonomy" id="1891703"/>
    <lineage>
        <taxon>Viruses</taxon>
        <taxon>Duplodnaviria</taxon>
        <taxon>Heunggongvirae</taxon>
        <taxon>Uroviricota</taxon>
        <taxon>Caudoviricetes</taxon>
        <taxon>Ceeclamvirinae</taxon>
        <taxon>Bixzunavirus</taxon>
        <taxon>Bixzunavirus tonenili</taxon>
    </lineage>
</organism>
<evidence type="ECO:0000313" key="3">
    <source>
        <dbReference type="Proteomes" id="UP000204231"/>
    </source>
</evidence>
<feature type="transmembrane region" description="Helical" evidence="1">
    <location>
        <begin position="6"/>
        <end position="26"/>
    </location>
</feature>
<dbReference type="Proteomes" id="UP000204231">
    <property type="component" value="Segment"/>
</dbReference>
<reference evidence="2 3" key="1">
    <citation type="submission" date="2016-08" db="EMBL/GenBank/DDBJ databases">
        <authorList>
            <person name="Acevedo E."/>
            <person name="Azhar M."/>
            <person name="Golebiewska U.P."/>
            <person name="Grzywna D."/>
            <person name="Guardiola R."/>
            <person name="Jackson O."/>
            <person name="John N."/>
            <person name="Kanavatsas C."/>
            <person name="Khan S."/>
            <person name="Leong J."/>
            <person name="Mansilla E."/>
            <person name="Muladjanov Y."/>
            <person name="Nouel J."/>
            <person name="Oh S."/>
            <person name="Oppedisano M."/>
            <person name="Sajid A."/>
            <person name="Samper M."/>
            <person name="Ugbeva O."/>
            <person name="Delesalle V.A."/>
            <person name="Garlena R.A."/>
            <person name="Russell D.A."/>
            <person name="Pope W.H."/>
            <person name="Jacobs-Sera D."/>
            <person name="Hendrix R.W."/>
            <person name="Hatfull G.F."/>
        </authorList>
    </citation>
    <scope>NUCLEOTIDE SEQUENCE [LARGE SCALE GENOMIC DNA]</scope>
</reference>